<sequence length="274" mass="31992">MPSFVGSRSKNKYNMATARPAADPAALKAKVVELERQVADYKTKLDELRRAKATTVVKLEKEYVNTSVPGLNRPERTKPCEKCEEYEKLLENERKSSTQLKKLLEQKDKQPSSNSGPCSKCNDLKKLLDIEKYNNEQLAEQLKLEKKQTEEERTAKEVLDRALDITQNDLTETKNLCEALRVENEDYRKVYERMKRDHSEKMADLAQREEEAKKQVATWEQMYKEWMATMERRVNNLQVTNEELQTWLHDDNERSPYRPVGSGGNNNHPANQRR</sequence>
<dbReference type="OrthoDB" id="10065091at2759"/>
<dbReference type="EMBL" id="CAJNOJ010000237">
    <property type="protein sequence ID" value="CAF1323599.1"/>
    <property type="molecule type" value="Genomic_DNA"/>
</dbReference>
<feature type="compositionally biased region" description="Polar residues" evidence="1">
    <location>
        <begin position="265"/>
        <end position="274"/>
    </location>
</feature>
<reference evidence="2" key="1">
    <citation type="submission" date="2021-02" db="EMBL/GenBank/DDBJ databases">
        <authorList>
            <person name="Nowell W R."/>
        </authorList>
    </citation>
    <scope>NUCLEOTIDE SEQUENCE</scope>
</reference>
<name>A0A815FCH4_ADIRI</name>
<organism evidence="2 3">
    <name type="scientific">Adineta ricciae</name>
    <name type="common">Rotifer</name>
    <dbReference type="NCBI Taxonomy" id="249248"/>
    <lineage>
        <taxon>Eukaryota</taxon>
        <taxon>Metazoa</taxon>
        <taxon>Spiralia</taxon>
        <taxon>Gnathifera</taxon>
        <taxon>Rotifera</taxon>
        <taxon>Eurotatoria</taxon>
        <taxon>Bdelloidea</taxon>
        <taxon>Adinetida</taxon>
        <taxon>Adinetidae</taxon>
        <taxon>Adineta</taxon>
    </lineage>
</organism>
<feature type="region of interest" description="Disordered" evidence="1">
    <location>
        <begin position="97"/>
        <end position="118"/>
    </location>
</feature>
<feature type="compositionally biased region" description="Basic and acidic residues" evidence="1">
    <location>
        <begin position="97"/>
        <end position="110"/>
    </location>
</feature>
<gene>
    <name evidence="2" type="ORF">EDS130_LOCUS31796</name>
</gene>
<evidence type="ECO:0000313" key="2">
    <source>
        <dbReference type="EMBL" id="CAF1323599.1"/>
    </source>
</evidence>
<proteinExistence type="predicted"/>
<feature type="region of interest" description="Disordered" evidence="1">
    <location>
        <begin position="1"/>
        <end position="22"/>
    </location>
</feature>
<evidence type="ECO:0000313" key="3">
    <source>
        <dbReference type="Proteomes" id="UP000663852"/>
    </source>
</evidence>
<evidence type="ECO:0000256" key="1">
    <source>
        <dbReference type="SAM" id="MobiDB-lite"/>
    </source>
</evidence>
<feature type="compositionally biased region" description="Polar residues" evidence="1">
    <location>
        <begin position="1"/>
        <end position="14"/>
    </location>
</feature>
<dbReference type="AlphaFoldDB" id="A0A815FCH4"/>
<feature type="region of interest" description="Disordered" evidence="1">
    <location>
        <begin position="245"/>
        <end position="274"/>
    </location>
</feature>
<protein>
    <submittedName>
        <fullName evidence="2">Uncharacterized protein</fullName>
    </submittedName>
</protein>
<comment type="caution">
    <text evidence="2">The sequence shown here is derived from an EMBL/GenBank/DDBJ whole genome shotgun (WGS) entry which is preliminary data.</text>
</comment>
<dbReference type="Proteomes" id="UP000663852">
    <property type="component" value="Unassembled WGS sequence"/>
</dbReference>
<accession>A0A815FCH4</accession>